<dbReference type="PANTHER" id="PTHR46132:SF1">
    <property type="entry name" value="DIGALACTOSYLDIACYLGLYCEROL SYNTHASE 2, CHLOROPLASTIC"/>
    <property type="match status" value="1"/>
</dbReference>
<dbReference type="Proteomes" id="UP000192917">
    <property type="component" value="Unassembled WGS sequence"/>
</dbReference>
<evidence type="ECO:0000313" key="4">
    <source>
        <dbReference type="EMBL" id="SMF04923.1"/>
    </source>
</evidence>
<keyword evidence="5" id="KW-1185">Reference proteome</keyword>
<proteinExistence type="predicted"/>
<name>A0A1Y6BCV6_9PROT</name>
<evidence type="ECO:0000313" key="5">
    <source>
        <dbReference type="Proteomes" id="UP000192917"/>
    </source>
</evidence>
<dbReference type="PANTHER" id="PTHR46132">
    <property type="entry name" value="DIGALACTOSYLDIACYLGLYCEROL SYNTHASE 2, CHLOROPLASTIC"/>
    <property type="match status" value="1"/>
</dbReference>
<evidence type="ECO:0000256" key="2">
    <source>
        <dbReference type="ARBA" id="ARBA00022679"/>
    </source>
</evidence>
<dbReference type="SUPFAM" id="SSF53756">
    <property type="entry name" value="UDP-Glycosyltransferase/glycogen phosphorylase"/>
    <property type="match status" value="1"/>
</dbReference>
<evidence type="ECO:0000256" key="1">
    <source>
        <dbReference type="ARBA" id="ARBA00004370"/>
    </source>
</evidence>
<dbReference type="GO" id="GO:0016020">
    <property type="term" value="C:membrane"/>
    <property type="evidence" value="ECO:0007669"/>
    <property type="project" value="UniProtKB-SubCell"/>
</dbReference>
<keyword evidence="3" id="KW-0472">Membrane</keyword>
<gene>
    <name evidence="4" type="ORF">SAMN05428998_103237</name>
</gene>
<protein>
    <submittedName>
        <fullName evidence="4">Digalactosyldiacylglycerol synthase</fullName>
    </submittedName>
</protein>
<sequence>MSTVRKWDFDVAVVTTAAPPWLTGPAYLMLHQAAGLAELGLRVAFVVPWVGERGQSWLWGEPTFATRRAHADWLAGEVARVGGRVLPEVFHYRGHASRLLRSIVPLEDVFRAAPPARVLILCEPEHLAWHPLTRRRAEVEAETVCGIVMTNYAYYVGQTGLPGARWLGRQVTRFHRRLVRRHTDFAVPVSPAVAEVTLGHPSRAAQVTGVFAGYAEVPPVLPGRGGACFLGRLVWEKGLETVIEVARRTGRTIDILGDGPDGAAIRARAREVSAPLRFLGATTAPWERLGDYRVFLNPSLSEVLCTATAEALVAGRHVVLSDCPANEPFRRYPNTHFFATAEEAADALERAMAEPPLPPEAARRDFDWRTACRTMAGLWESKSGK</sequence>
<organism evidence="4 5">
    <name type="scientific">Tistlia consotensis USBA 355</name>
    <dbReference type="NCBI Taxonomy" id="560819"/>
    <lineage>
        <taxon>Bacteria</taxon>
        <taxon>Pseudomonadati</taxon>
        <taxon>Pseudomonadota</taxon>
        <taxon>Alphaproteobacteria</taxon>
        <taxon>Rhodospirillales</taxon>
        <taxon>Rhodovibrionaceae</taxon>
        <taxon>Tistlia</taxon>
    </lineage>
</organism>
<dbReference type="EMBL" id="FWZX01000003">
    <property type="protein sequence ID" value="SMF04923.1"/>
    <property type="molecule type" value="Genomic_DNA"/>
</dbReference>
<dbReference type="RefSeq" id="WP_085121669.1">
    <property type="nucleotide sequence ID" value="NZ_FWZX01000003.1"/>
</dbReference>
<dbReference type="STRING" id="560819.SAMN05428998_103237"/>
<dbReference type="GO" id="GO:0046481">
    <property type="term" value="F:digalactosyldiacylglycerol synthase activity"/>
    <property type="evidence" value="ECO:0007669"/>
    <property type="project" value="InterPro"/>
</dbReference>
<evidence type="ECO:0000256" key="3">
    <source>
        <dbReference type="ARBA" id="ARBA00023136"/>
    </source>
</evidence>
<dbReference type="AlphaFoldDB" id="A0A1Y6BCV6"/>
<comment type="subcellular location">
    <subcellularLocation>
        <location evidence="1">Membrane</location>
    </subcellularLocation>
</comment>
<dbReference type="Pfam" id="PF13692">
    <property type="entry name" value="Glyco_trans_1_4"/>
    <property type="match status" value="1"/>
</dbReference>
<accession>A0A1Y6BCV6</accession>
<dbReference type="InterPro" id="IPR044525">
    <property type="entry name" value="DGDG1/2"/>
</dbReference>
<reference evidence="4 5" key="1">
    <citation type="submission" date="2017-04" db="EMBL/GenBank/DDBJ databases">
        <authorList>
            <person name="Afonso C.L."/>
            <person name="Miller P.J."/>
            <person name="Scott M.A."/>
            <person name="Spackman E."/>
            <person name="Goraichik I."/>
            <person name="Dimitrov K.M."/>
            <person name="Suarez D.L."/>
            <person name="Swayne D.E."/>
        </authorList>
    </citation>
    <scope>NUCLEOTIDE SEQUENCE [LARGE SCALE GENOMIC DNA]</scope>
    <source>
        <strain evidence="4 5">USBA 355</strain>
    </source>
</reference>
<dbReference type="Gene3D" id="3.40.50.2000">
    <property type="entry name" value="Glycogen Phosphorylase B"/>
    <property type="match status" value="1"/>
</dbReference>
<keyword evidence="2" id="KW-0808">Transferase</keyword>